<comment type="caution">
    <text evidence="10">The sequence shown here is derived from an EMBL/GenBank/DDBJ whole genome shotgun (WGS) entry which is preliminary data.</text>
</comment>
<name>A0A853EQ92_9MICO</name>
<evidence type="ECO:0000256" key="6">
    <source>
        <dbReference type="ARBA" id="ARBA00023136"/>
    </source>
</evidence>
<evidence type="ECO:0000313" key="10">
    <source>
        <dbReference type="EMBL" id="NYS92749.1"/>
    </source>
</evidence>
<feature type="compositionally biased region" description="Pro residues" evidence="8">
    <location>
        <begin position="26"/>
        <end position="35"/>
    </location>
</feature>
<dbReference type="InterPro" id="IPR035906">
    <property type="entry name" value="MetI-like_sf"/>
</dbReference>
<evidence type="ECO:0000256" key="7">
    <source>
        <dbReference type="RuleBase" id="RU363032"/>
    </source>
</evidence>
<feature type="transmembrane region" description="Helical" evidence="7">
    <location>
        <begin position="225"/>
        <end position="244"/>
    </location>
</feature>
<keyword evidence="4 7" id="KW-0812">Transmembrane</keyword>
<protein>
    <submittedName>
        <fullName evidence="10">Carbohydrate ABC transporter permease</fullName>
    </submittedName>
</protein>
<comment type="similarity">
    <text evidence="7">Belongs to the binding-protein-dependent transport system permease family.</text>
</comment>
<keyword evidence="2 7" id="KW-0813">Transport</keyword>
<comment type="subcellular location">
    <subcellularLocation>
        <location evidence="1 7">Cell membrane</location>
        <topology evidence="1 7">Multi-pass membrane protein</topology>
    </subcellularLocation>
</comment>
<dbReference type="RefSeq" id="WP_179912549.1">
    <property type="nucleotide sequence ID" value="NZ_JACBYE010000007.1"/>
</dbReference>
<feature type="region of interest" description="Disordered" evidence="8">
    <location>
        <begin position="1"/>
        <end position="47"/>
    </location>
</feature>
<dbReference type="GO" id="GO:0005886">
    <property type="term" value="C:plasma membrane"/>
    <property type="evidence" value="ECO:0007669"/>
    <property type="project" value="UniProtKB-SubCell"/>
</dbReference>
<proteinExistence type="inferred from homology"/>
<keyword evidence="11" id="KW-1185">Reference proteome</keyword>
<evidence type="ECO:0000259" key="9">
    <source>
        <dbReference type="PROSITE" id="PS50928"/>
    </source>
</evidence>
<dbReference type="Gene3D" id="1.10.3720.10">
    <property type="entry name" value="MetI-like"/>
    <property type="match status" value="1"/>
</dbReference>
<evidence type="ECO:0000256" key="2">
    <source>
        <dbReference type="ARBA" id="ARBA00022448"/>
    </source>
</evidence>
<sequence length="323" mass="35376">MTTPAVADRSGADEQPGQGTRAAVLGPPPQAPVLPPAGRSRERSRRRTGRIALRTAVVATLVLLTVVFVYPLVWLLSASFKPRSDVFDNRLIPKTFTVENYLTVWQEAPIALWLGNTLVVTALAAVTVTLTSALVAWGFAFYRFRGRGPLFTLVLATMMLPGAVTLIPTFLIWNQLGLVGTNVPLWAGNLFGSAFYIFLLRQFFLGLPRDPFEAAMLDGASSWTMFWRIALPLCKPAIVLTFLFEAQASWTDLMRPLIYLQDSDTFTIPRGLKALVDQFGAGGESQWEVVVTAGVLTTVPMILLFFLGQRYFVDGVATTGSKG</sequence>
<feature type="domain" description="ABC transmembrane type-1" evidence="9">
    <location>
        <begin position="114"/>
        <end position="308"/>
    </location>
</feature>
<evidence type="ECO:0000256" key="8">
    <source>
        <dbReference type="SAM" id="MobiDB-lite"/>
    </source>
</evidence>
<dbReference type="PANTHER" id="PTHR43744:SF12">
    <property type="entry name" value="ABC TRANSPORTER PERMEASE PROTEIN MG189-RELATED"/>
    <property type="match status" value="1"/>
</dbReference>
<reference evidence="10 11" key="1">
    <citation type="submission" date="2020-07" db="EMBL/GenBank/DDBJ databases">
        <title>MOT database genomes.</title>
        <authorList>
            <person name="Joseph S."/>
            <person name="Aduse-Opoku J."/>
            <person name="Hashim A."/>
            <person name="Wade W."/>
            <person name="Curtis M."/>
        </authorList>
    </citation>
    <scope>NUCLEOTIDE SEQUENCE [LARGE SCALE GENOMIC DNA]</scope>
    <source>
        <strain evidence="10 11">DSM 100099</strain>
    </source>
</reference>
<feature type="transmembrane region" description="Helical" evidence="7">
    <location>
        <begin position="289"/>
        <end position="307"/>
    </location>
</feature>
<dbReference type="PANTHER" id="PTHR43744">
    <property type="entry name" value="ABC TRANSPORTER PERMEASE PROTEIN MG189-RELATED-RELATED"/>
    <property type="match status" value="1"/>
</dbReference>
<organism evidence="10 11">
    <name type="scientific">Sanguibacter inulinus</name>
    <dbReference type="NCBI Taxonomy" id="60922"/>
    <lineage>
        <taxon>Bacteria</taxon>
        <taxon>Bacillati</taxon>
        <taxon>Actinomycetota</taxon>
        <taxon>Actinomycetes</taxon>
        <taxon>Micrococcales</taxon>
        <taxon>Sanguibacteraceae</taxon>
        <taxon>Sanguibacter</taxon>
    </lineage>
</organism>
<evidence type="ECO:0000256" key="1">
    <source>
        <dbReference type="ARBA" id="ARBA00004651"/>
    </source>
</evidence>
<evidence type="ECO:0000256" key="5">
    <source>
        <dbReference type="ARBA" id="ARBA00022989"/>
    </source>
</evidence>
<dbReference type="Proteomes" id="UP000561011">
    <property type="component" value="Unassembled WGS sequence"/>
</dbReference>
<dbReference type="PROSITE" id="PS50928">
    <property type="entry name" value="ABC_TM1"/>
    <property type="match status" value="1"/>
</dbReference>
<keyword evidence="5 7" id="KW-1133">Transmembrane helix</keyword>
<feature type="transmembrane region" description="Helical" evidence="7">
    <location>
        <begin position="51"/>
        <end position="73"/>
    </location>
</feature>
<evidence type="ECO:0000313" key="11">
    <source>
        <dbReference type="Proteomes" id="UP000561011"/>
    </source>
</evidence>
<evidence type="ECO:0000256" key="4">
    <source>
        <dbReference type="ARBA" id="ARBA00022692"/>
    </source>
</evidence>
<dbReference type="CDD" id="cd06261">
    <property type="entry name" value="TM_PBP2"/>
    <property type="match status" value="1"/>
</dbReference>
<dbReference type="EMBL" id="JACBYE010000007">
    <property type="protein sequence ID" value="NYS92749.1"/>
    <property type="molecule type" value="Genomic_DNA"/>
</dbReference>
<dbReference type="InterPro" id="IPR000515">
    <property type="entry name" value="MetI-like"/>
</dbReference>
<dbReference type="SUPFAM" id="SSF161098">
    <property type="entry name" value="MetI-like"/>
    <property type="match status" value="1"/>
</dbReference>
<feature type="transmembrane region" description="Helical" evidence="7">
    <location>
        <begin position="185"/>
        <end position="204"/>
    </location>
</feature>
<feature type="transmembrane region" description="Helical" evidence="7">
    <location>
        <begin position="150"/>
        <end position="173"/>
    </location>
</feature>
<dbReference type="Pfam" id="PF00528">
    <property type="entry name" value="BPD_transp_1"/>
    <property type="match status" value="1"/>
</dbReference>
<feature type="transmembrane region" description="Helical" evidence="7">
    <location>
        <begin position="110"/>
        <end position="138"/>
    </location>
</feature>
<dbReference type="GO" id="GO:0055085">
    <property type="term" value="P:transmembrane transport"/>
    <property type="evidence" value="ECO:0007669"/>
    <property type="project" value="InterPro"/>
</dbReference>
<dbReference type="AlphaFoldDB" id="A0A853EQ92"/>
<keyword evidence="3" id="KW-1003">Cell membrane</keyword>
<gene>
    <name evidence="10" type="ORF">HZZ10_04300</name>
</gene>
<accession>A0A853EQ92</accession>
<evidence type="ECO:0000256" key="3">
    <source>
        <dbReference type="ARBA" id="ARBA00022475"/>
    </source>
</evidence>
<keyword evidence="6 7" id="KW-0472">Membrane</keyword>